<dbReference type="EMBL" id="MU860628">
    <property type="protein sequence ID" value="KAK4233210.1"/>
    <property type="molecule type" value="Genomic_DNA"/>
</dbReference>
<accession>A0AAN7H9S4</accession>
<evidence type="ECO:0000313" key="2">
    <source>
        <dbReference type="EMBL" id="KAK4233210.1"/>
    </source>
</evidence>
<dbReference type="AlphaFoldDB" id="A0AAN7H9S4"/>
<reference evidence="2" key="2">
    <citation type="submission" date="2023-05" db="EMBL/GenBank/DDBJ databases">
        <authorList>
            <consortium name="Lawrence Berkeley National Laboratory"/>
            <person name="Steindorff A."/>
            <person name="Hensen N."/>
            <person name="Bonometti L."/>
            <person name="Westerberg I."/>
            <person name="Brannstrom I.O."/>
            <person name="Guillou S."/>
            <person name="Cros-Aarteil S."/>
            <person name="Calhoun S."/>
            <person name="Haridas S."/>
            <person name="Kuo A."/>
            <person name="Mondo S."/>
            <person name="Pangilinan J."/>
            <person name="Riley R."/>
            <person name="Labutti K."/>
            <person name="Andreopoulos B."/>
            <person name="Lipzen A."/>
            <person name="Chen C."/>
            <person name="Yanf M."/>
            <person name="Daum C."/>
            <person name="Ng V."/>
            <person name="Clum A."/>
            <person name="Ohm R."/>
            <person name="Martin F."/>
            <person name="Silar P."/>
            <person name="Natvig D."/>
            <person name="Lalanne C."/>
            <person name="Gautier V."/>
            <person name="Ament-Velasquez S.L."/>
            <person name="Kruys A."/>
            <person name="Hutchinson M.I."/>
            <person name="Powell A.J."/>
            <person name="Barry K."/>
            <person name="Miller A.N."/>
            <person name="Grigoriev I.V."/>
            <person name="Debuchy R."/>
            <person name="Gladieux P."/>
            <person name="Thoren M.H."/>
            <person name="Johannesson H."/>
        </authorList>
    </citation>
    <scope>NUCLEOTIDE SEQUENCE</scope>
    <source>
        <strain evidence="2">CBS 532.94</strain>
    </source>
</reference>
<evidence type="ECO:0000256" key="1">
    <source>
        <dbReference type="SAM" id="MobiDB-lite"/>
    </source>
</evidence>
<comment type="caution">
    <text evidence="2">The sequence shown here is derived from an EMBL/GenBank/DDBJ whole genome shotgun (WGS) entry which is preliminary data.</text>
</comment>
<evidence type="ECO:0000313" key="3">
    <source>
        <dbReference type="Proteomes" id="UP001303760"/>
    </source>
</evidence>
<name>A0AAN7H9S4_9PEZI</name>
<feature type="region of interest" description="Disordered" evidence="1">
    <location>
        <begin position="129"/>
        <end position="157"/>
    </location>
</feature>
<protein>
    <submittedName>
        <fullName evidence="2">Uncharacterized protein</fullName>
    </submittedName>
</protein>
<reference evidence="2" key="1">
    <citation type="journal article" date="2023" name="Mol. Phylogenet. Evol.">
        <title>Genome-scale phylogeny and comparative genomics of the fungal order Sordariales.</title>
        <authorList>
            <person name="Hensen N."/>
            <person name="Bonometti L."/>
            <person name="Westerberg I."/>
            <person name="Brannstrom I.O."/>
            <person name="Guillou S."/>
            <person name="Cros-Aarteil S."/>
            <person name="Calhoun S."/>
            <person name="Haridas S."/>
            <person name="Kuo A."/>
            <person name="Mondo S."/>
            <person name="Pangilinan J."/>
            <person name="Riley R."/>
            <person name="LaButti K."/>
            <person name="Andreopoulos B."/>
            <person name="Lipzen A."/>
            <person name="Chen C."/>
            <person name="Yan M."/>
            <person name="Daum C."/>
            <person name="Ng V."/>
            <person name="Clum A."/>
            <person name="Steindorff A."/>
            <person name="Ohm R.A."/>
            <person name="Martin F."/>
            <person name="Silar P."/>
            <person name="Natvig D.O."/>
            <person name="Lalanne C."/>
            <person name="Gautier V."/>
            <person name="Ament-Velasquez S.L."/>
            <person name="Kruys A."/>
            <person name="Hutchinson M.I."/>
            <person name="Powell A.J."/>
            <person name="Barry K."/>
            <person name="Miller A.N."/>
            <person name="Grigoriev I.V."/>
            <person name="Debuchy R."/>
            <person name="Gladieux P."/>
            <person name="Hiltunen Thoren M."/>
            <person name="Johannesson H."/>
        </authorList>
    </citation>
    <scope>NUCLEOTIDE SEQUENCE</scope>
    <source>
        <strain evidence="2">CBS 532.94</strain>
    </source>
</reference>
<proteinExistence type="predicted"/>
<keyword evidence="3" id="KW-1185">Reference proteome</keyword>
<sequence>MCKWNYLHHHHLPSCPRPIDMVVHYEYCFKATTDPSTGETQPCNETYFADGGAALMNQVDYNDPCATGGCVISPDCSSGLCRLSQLDGRWACCQCGGRGNEYRWCQHRMRTSPDTFCYHVCCDMCRADPGGSSSSASGVTSGTSGSGSGSSNRRKGR</sequence>
<feature type="compositionally biased region" description="Low complexity" evidence="1">
    <location>
        <begin position="130"/>
        <end position="143"/>
    </location>
</feature>
<gene>
    <name evidence="2" type="ORF">C8A03DRAFT_39102</name>
</gene>
<organism evidence="2 3">
    <name type="scientific">Achaetomium macrosporum</name>
    <dbReference type="NCBI Taxonomy" id="79813"/>
    <lineage>
        <taxon>Eukaryota</taxon>
        <taxon>Fungi</taxon>
        <taxon>Dikarya</taxon>
        <taxon>Ascomycota</taxon>
        <taxon>Pezizomycotina</taxon>
        <taxon>Sordariomycetes</taxon>
        <taxon>Sordariomycetidae</taxon>
        <taxon>Sordariales</taxon>
        <taxon>Chaetomiaceae</taxon>
        <taxon>Achaetomium</taxon>
    </lineage>
</organism>
<dbReference type="Proteomes" id="UP001303760">
    <property type="component" value="Unassembled WGS sequence"/>
</dbReference>